<keyword evidence="1" id="KW-0812">Transmembrane</keyword>
<feature type="transmembrane region" description="Helical" evidence="1">
    <location>
        <begin position="235"/>
        <end position="252"/>
    </location>
</feature>
<reference evidence="3" key="1">
    <citation type="submission" date="2018-05" db="EMBL/GenBank/DDBJ databases">
        <title>Zavarzinia sp. HR-AS.</title>
        <authorList>
            <person name="Lee Y."/>
            <person name="Jeon C.O."/>
        </authorList>
    </citation>
    <scope>NUCLEOTIDE SEQUENCE [LARGE SCALE GENOMIC DNA]</scope>
    <source>
        <strain evidence="3">DSM 1231</strain>
    </source>
</reference>
<evidence type="ECO:0008006" key="4">
    <source>
        <dbReference type="Google" id="ProtNLM"/>
    </source>
</evidence>
<evidence type="ECO:0000313" key="3">
    <source>
        <dbReference type="Proteomes" id="UP000246077"/>
    </source>
</evidence>
<keyword evidence="1" id="KW-0472">Membrane</keyword>
<feature type="transmembrane region" description="Helical" evidence="1">
    <location>
        <begin position="90"/>
        <end position="107"/>
    </location>
</feature>
<feature type="transmembrane region" description="Helical" evidence="1">
    <location>
        <begin position="196"/>
        <end position="215"/>
    </location>
</feature>
<keyword evidence="3" id="KW-1185">Reference proteome</keyword>
<proteinExistence type="predicted"/>
<feature type="transmembrane region" description="Helical" evidence="1">
    <location>
        <begin position="65"/>
        <end position="83"/>
    </location>
</feature>
<evidence type="ECO:0000313" key="2">
    <source>
        <dbReference type="EMBL" id="PWR20460.1"/>
    </source>
</evidence>
<feature type="transmembrane region" description="Helical" evidence="1">
    <location>
        <begin position="39"/>
        <end position="59"/>
    </location>
</feature>
<sequence>MDRLVKVTLDLDALVAGGQLTLEEAERLARLGKQSTGMLAFNLLVGFGVIAVATGVLALVPETGAAIAIGLVLALVGIGIGAFAGDDWGLLGQMCIVVGALIGGGGVLTVGDFTAWAFVLVAAAYAAGAALSRNGLLAGLAVIAVSGAVGAETGYIGEDGYAAAVPDSTLAIVVMLVLTAALAGGARLVGGEAARLFRLGAGTALVVANFGFWVGSLWGDRIQLGDGRVLEVPDYLFALAWAALLIAAGVGAARRGARWTLNCAAVFGAVHLFSQWFDRLEATPESVLAAGIVALGLALALTFLNKRLPQ</sequence>
<keyword evidence="1" id="KW-1133">Transmembrane helix</keyword>
<evidence type="ECO:0000256" key="1">
    <source>
        <dbReference type="SAM" id="Phobius"/>
    </source>
</evidence>
<accession>A0A317E2R8</accession>
<feature type="transmembrane region" description="Helical" evidence="1">
    <location>
        <begin position="169"/>
        <end position="189"/>
    </location>
</feature>
<organism evidence="2 3">
    <name type="scientific">Zavarzinia compransoris</name>
    <dbReference type="NCBI Taxonomy" id="1264899"/>
    <lineage>
        <taxon>Bacteria</taxon>
        <taxon>Pseudomonadati</taxon>
        <taxon>Pseudomonadota</taxon>
        <taxon>Alphaproteobacteria</taxon>
        <taxon>Rhodospirillales</taxon>
        <taxon>Zavarziniaceae</taxon>
        <taxon>Zavarzinia</taxon>
    </lineage>
</organism>
<feature type="transmembrane region" description="Helical" evidence="1">
    <location>
        <begin position="113"/>
        <end position="131"/>
    </location>
</feature>
<comment type="caution">
    <text evidence="2">The sequence shown here is derived from an EMBL/GenBank/DDBJ whole genome shotgun (WGS) entry which is preliminary data.</text>
</comment>
<gene>
    <name evidence="2" type="ORF">DKG75_10650</name>
</gene>
<dbReference type="Proteomes" id="UP000246077">
    <property type="component" value="Unassembled WGS sequence"/>
</dbReference>
<dbReference type="EMBL" id="QGLF01000003">
    <property type="protein sequence ID" value="PWR20460.1"/>
    <property type="molecule type" value="Genomic_DNA"/>
</dbReference>
<feature type="transmembrane region" description="Helical" evidence="1">
    <location>
        <begin position="283"/>
        <end position="304"/>
    </location>
</feature>
<name>A0A317E2R8_9PROT</name>
<feature type="transmembrane region" description="Helical" evidence="1">
    <location>
        <begin position="259"/>
        <end position="277"/>
    </location>
</feature>
<protein>
    <recommendedName>
        <fullName evidence="4">DUF2157 domain-containing protein</fullName>
    </recommendedName>
</protein>
<dbReference type="AlphaFoldDB" id="A0A317E2R8"/>
<feature type="transmembrane region" description="Helical" evidence="1">
    <location>
        <begin position="136"/>
        <end position="157"/>
    </location>
</feature>
<dbReference type="OrthoDB" id="7264924at2"/>
<dbReference type="RefSeq" id="WP_109921104.1">
    <property type="nucleotide sequence ID" value="NZ_QGLF01000003.1"/>
</dbReference>